<evidence type="ECO:0000256" key="1">
    <source>
        <dbReference type="ARBA" id="ARBA00001933"/>
    </source>
</evidence>
<keyword evidence="3" id="KW-0032">Aminotransferase</keyword>
<evidence type="ECO:0000259" key="6">
    <source>
        <dbReference type="Pfam" id="PF00155"/>
    </source>
</evidence>
<dbReference type="SUPFAM" id="SSF53383">
    <property type="entry name" value="PLP-dependent transferases"/>
    <property type="match status" value="1"/>
</dbReference>
<feature type="domain" description="Aminotransferase class I/classII large" evidence="6">
    <location>
        <begin position="64"/>
        <end position="293"/>
    </location>
</feature>
<dbReference type="InterPro" id="IPR050596">
    <property type="entry name" value="AspAT/PAT-like"/>
</dbReference>
<evidence type="ECO:0000256" key="2">
    <source>
        <dbReference type="ARBA" id="ARBA00007441"/>
    </source>
</evidence>
<dbReference type="PANTHER" id="PTHR46383:SF1">
    <property type="entry name" value="ASPARTATE AMINOTRANSFERASE"/>
    <property type="match status" value="1"/>
</dbReference>
<name>A0A4Q7ITC5_9GAMM</name>
<dbReference type="InterPro" id="IPR015424">
    <property type="entry name" value="PyrdxlP-dep_Trfase"/>
</dbReference>
<evidence type="ECO:0000313" key="7">
    <source>
        <dbReference type="EMBL" id="RZQ54477.1"/>
    </source>
</evidence>
<dbReference type="EMBL" id="PPSX01000013">
    <property type="protein sequence ID" value="RZQ54477.1"/>
    <property type="molecule type" value="Genomic_DNA"/>
</dbReference>
<evidence type="ECO:0000256" key="3">
    <source>
        <dbReference type="ARBA" id="ARBA00022576"/>
    </source>
</evidence>
<proteinExistence type="inferred from homology"/>
<dbReference type="InterPro" id="IPR004839">
    <property type="entry name" value="Aminotransferase_I/II_large"/>
</dbReference>
<organism evidence="7 8">
    <name type="scientific">Pseudoalteromonas phenolica</name>
    <dbReference type="NCBI Taxonomy" id="161398"/>
    <lineage>
        <taxon>Bacteria</taxon>
        <taxon>Pseudomonadati</taxon>
        <taxon>Pseudomonadota</taxon>
        <taxon>Gammaproteobacteria</taxon>
        <taxon>Alteromonadales</taxon>
        <taxon>Pseudoalteromonadaceae</taxon>
        <taxon>Pseudoalteromonas</taxon>
    </lineage>
</organism>
<dbReference type="CDD" id="cd00609">
    <property type="entry name" value="AAT_like"/>
    <property type="match status" value="1"/>
</dbReference>
<dbReference type="Pfam" id="PF00155">
    <property type="entry name" value="Aminotran_1_2"/>
    <property type="match status" value="1"/>
</dbReference>
<comment type="caution">
    <text evidence="7">The sequence shown here is derived from an EMBL/GenBank/DDBJ whole genome shotgun (WGS) entry which is preliminary data.</text>
</comment>
<comment type="similarity">
    <text evidence="2">Belongs to the class-I pyridoxal-phosphate-dependent aminotransferase family.</text>
</comment>
<reference evidence="7 8" key="1">
    <citation type="submission" date="2018-01" db="EMBL/GenBank/DDBJ databases">
        <title>Co-occurrence of chitin degradation, pigmentation and bioactivity in marine Pseudoalteromonas.</title>
        <authorList>
            <person name="Paulsen S."/>
            <person name="Gram L."/>
            <person name="Machado H."/>
        </authorList>
    </citation>
    <scope>NUCLEOTIDE SEQUENCE [LARGE SCALE GENOMIC DNA]</scope>
    <source>
        <strain evidence="7 8">S3898</strain>
    </source>
</reference>
<dbReference type="GO" id="GO:0030170">
    <property type="term" value="F:pyridoxal phosphate binding"/>
    <property type="evidence" value="ECO:0007669"/>
    <property type="project" value="InterPro"/>
</dbReference>
<dbReference type="Gene3D" id="3.40.640.10">
    <property type="entry name" value="Type I PLP-dependent aspartate aminotransferase-like (Major domain)"/>
    <property type="match status" value="1"/>
</dbReference>
<protein>
    <recommendedName>
        <fullName evidence="6">Aminotransferase class I/classII large domain-containing protein</fullName>
    </recommendedName>
</protein>
<dbReference type="PANTHER" id="PTHR46383">
    <property type="entry name" value="ASPARTATE AMINOTRANSFERASE"/>
    <property type="match status" value="1"/>
</dbReference>
<dbReference type="AlphaFoldDB" id="A0A4Q7ITC5"/>
<comment type="cofactor">
    <cofactor evidence="1">
        <name>pyridoxal 5'-phosphate</name>
        <dbReference type="ChEBI" id="CHEBI:597326"/>
    </cofactor>
</comment>
<evidence type="ECO:0000256" key="5">
    <source>
        <dbReference type="ARBA" id="ARBA00022898"/>
    </source>
</evidence>
<keyword evidence="4" id="KW-0808">Transferase</keyword>
<dbReference type="GO" id="GO:0008483">
    <property type="term" value="F:transaminase activity"/>
    <property type="evidence" value="ECO:0007669"/>
    <property type="project" value="UniProtKB-KW"/>
</dbReference>
<keyword evidence="5" id="KW-0663">Pyridoxal phosphate</keyword>
<dbReference type="Proteomes" id="UP000291338">
    <property type="component" value="Unassembled WGS sequence"/>
</dbReference>
<dbReference type="InterPro" id="IPR015421">
    <property type="entry name" value="PyrdxlP-dep_Trfase_major"/>
</dbReference>
<accession>A0A4Q7ITC5</accession>
<sequence>MKNFIDRVHLPNGQIEKLNKLEKLYLIAKDLNKKEPVQFAIFGKPSAPVYQPIIDAQKTYWQQLDNSLPIVYGELQGEDEYRARMAKALTRQYQTPVEKDDVVFTSGGRIAIQAASYLIRSLCANKYVVTTNLFYPDHTGISYSSDDQHNLLLIDVEKEMSSVTSDNLRATLDGIDKDNIGAFVFCDPNNPMGNIVGKEEWLKIIPILEQYENSIVLLDEAYAEMVFDELHQSLFSLASEQLRERIILLRSGTKGFSASGERMAILVSRNQSFINKIVEYHASNLVHSPKSAQHA</sequence>
<gene>
    <name evidence="7" type="ORF">C1E23_03700</name>
</gene>
<evidence type="ECO:0000256" key="4">
    <source>
        <dbReference type="ARBA" id="ARBA00022679"/>
    </source>
</evidence>
<dbReference type="GO" id="GO:0006520">
    <property type="term" value="P:amino acid metabolic process"/>
    <property type="evidence" value="ECO:0007669"/>
    <property type="project" value="InterPro"/>
</dbReference>
<dbReference type="RefSeq" id="WP_130254282.1">
    <property type="nucleotide sequence ID" value="NZ_PPSX01000013.1"/>
</dbReference>
<evidence type="ECO:0000313" key="8">
    <source>
        <dbReference type="Proteomes" id="UP000291338"/>
    </source>
</evidence>